<keyword evidence="2 5" id="KW-0717">Septation</keyword>
<evidence type="ECO:0000313" key="6">
    <source>
        <dbReference type="EMBL" id="MBU3842168.1"/>
    </source>
</evidence>
<dbReference type="HAMAP" id="MF_01197">
    <property type="entry name" value="SepF"/>
    <property type="match status" value="1"/>
</dbReference>
<organism evidence="6 7">
    <name type="scientific">Candidatus Fusobacterium pullicola</name>
    <dbReference type="NCBI Taxonomy" id="2838601"/>
    <lineage>
        <taxon>Bacteria</taxon>
        <taxon>Fusobacteriati</taxon>
        <taxon>Fusobacteriota</taxon>
        <taxon>Fusobacteriia</taxon>
        <taxon>Fusobacteriales</taxon>
        <taxon>Fusobacteriaceae</taxon>
        <taxon>Fusobacterium</taxon>
    </lineage>
</organism>
<name>A0A9E2KY71_9FUSO</name>
<evidence type="ECO:0000256" key="2">
    <source>
        <dbReference type="ARBA" id="ARBA00023210"/>
    </source>
</evidence>
<evidence type="ECO:0000256" key="4">
    <source>
        <dbReference type="ARBA" id="ARBA00044936"/>
    </source>
</evidence>
<accession>A0A9E2KY71</accession>
<reference evidence="6" key="2">
    <citation type="submission" date="2021-04" db="EMBL/GenBank/DDBJ databases">
        <authorList>
            <person name="Gilroy R."/>
        </authorList>
    </citation>
    <scope>NUCLEOTIDE SEQUENCE</scope>
    <source>
        <strain evidence="6">A6-441</strain>
    </source>
</reference>
<evidence type="ECO:0000256" key="1">
    <source>
        <dbReference type="ARBA" id="ARBA00022618"/>
    </source>
</evidence>
<evidence type="ECO:0000256" key="5">
    <source>
        <dbReference type="HAMAP-Rule" id="MF_01197"/>
    </source>
</evidence>
<evidence type="ECO:0000313" key="7">
    <source>
        <dbReference type="Proteomes" id="UP000724657"/>
    </source>
</evidence>
<dbReference type="InterPro" id="IPR007561">
    <property type="entry name" value="Cell_div_SepF/SepF-rel"/>
</dbReference>
<dbReference type="GO" id="GO:0000917">
    <property type="term" value="P:division septum assembly"/>
    <property type="evidence" value="ECO:0007669"/>
    <property type="project" value="UniProtKB-KW"/>
</dbReference>
<dbReference type="PANTHER" id="PTHR35798">
    <property type="entry name" value="CELL DIVISION PROTEIN SEPF"/>
    <property type="match status" value="1"/>
</dbReference>
<dbReference type="EMBL" id="JAHLFN010000036">
    <property type="protein sequence ID" value="MBU3842168.1"/>
    <property type="molecule type" value="Genomic_DNA"/>
</dbReference>
<evidence type="ECO:0000256" key="3">
    <source>
        <dbReference type="ARBA" id="ARBA00023306"/>
    </source>
</evidence>
<keyword evidence="1 5" id="KW-0132">Cell division</keyword>
<protein>
    <recommendedName>
        <fullName evidence="5">Cell division protein SepF</fullName>
    </recommendedName>
</protein>
<reference evidence="6" key="1">
    <citation type="journal article" date="2021" name="PeerJ">
        <title>Extensive microbial diversity within the chicken gut microbiome revealed by metagenomics and culture.</title>
        <authorList>
            <person name="Gilroy R."/>
            <person name="Ravi A."/>
            <person name="Getino M."/>
            <person name="Pursley I."/>
            <person name="Horton D.L."/>
            <person name="Alikhan N.F."/>
            <person name="Baker D."/>
            <person name="Gharbi K."/>
            <person name="Hall N."/>
            <person name="Watson M."/>
            <person name="Adriaenssens E.M."/>
            <person name="Foster-Nyarko E."/>
            <person name="Jarju S."/>
            <person name="Secka A."/>
            <person name="Antonio M."/>
            <person name="Oren A."/>
            <person name="Chaudhuri R.R."/>
            <person name="La Ragione R."/>
            <person name="Hildebrand F."/>
            <person name="Pallen M.J."/>
        </authorList>
    </citation>
    <scope>NUCLEOTIDE SEQUENCE</scope>
    <source>
        <strain evidence="6">A6-441</strain>
    </source>
</reference>
<dbReference type="Pfam" id="PF04472">
    <property type="entry name" value="SepF"/>
    <property type="match status" value="1"/>
</dbReference>
<comment type="caution">
    <text evidence="6">The sequence shown here is derived from an EMBL/GenBank/DDBJ whole genome shotgun (WGS) entry which is preliminary data.</text>
</comment>
<dbReference type="GO" id="GO:0043093">
    <property type="term" value="P:FtsZ-dependent cytokinesis"/>
    <property type="evidence" value="ECO:0007669"/>
    <property type="project" value="UniProtKB-UniRule"/>
</dbReference>
<dbReference type="AlphaFoldDB" id="A0A9E2KY71"/>
<dbReference type="InterPro" id="IPR023052">
    <property type="entry name" value="Cell_div_SepF"/>
</dbReference>
<comment type="similarity">
    <text evidence="5">Belongs to the SepF family.</text>
</comment>
<dbReference type="GO" id="GO:0005737">
    <property type="term" value="C:cytoplasm"/>
    <property type="evidence" value="ECO:0007669"/>
    <property type="project" value="UniProtKB-SubCell"/>
</dbReference>
<dbReference type="PANTHER" id="PTHR35798:SF1">
    <property type="entry name" value="CELL DIVISION PROTEIN SEPF"/>
    <property type="match status" value="1"/>
</dbReference>
<comment type="subunit">
    <text evidence="5">Homodimer. Interacts with FtsZ.</text>
</comment>
<dbReference type="Proteomes" id="UP000724657">
    <property type="component" value="Unassembled WGS sequence"/>
</dbReference>
<keyword evidence="3 5" id="KW-0131">Cell cycle</keyword>
<gene>
    <name evidence="5 6" type="primary">sepF</name>
    <name evidence="6" type="ORF">IAA47_04180</name>
</gene>
<dbReference type="InterPro" id="IPR038594">
    <property type="entry name" value="SepF-like_sf"/>
</dbReference>
<dbReference type="Gene3D" id="3.30.110.150">
    <property type="entry name" value="SepF-like protein"/>
    <property type="match status" value="1"/>
</dbReference>
<proteinExistence type="inferred from homology"/>
<sequence>MNKNPIDKIKVLFGLDNPDGAGTDSDINFEESGITDIEVSEDKIESEPVIQNHVPKQKQKQKAVSSLETEMGGNSYQTIFLDPKTYSDCKKIVDYIRADKMVTLNLEYLDEQTAVRLMNFLSGAMTVKDANYLMISKKVFTVVPKSMKVYYEDKKIISPKIFKGFGEER</sequence>
<keyword evidence="5" id="KW-0963">Cytoplasm</keyword>
<comment type="function">
    <text evidence="4 5">Cell division protein that is part of the divisome complex and is recruited early to the Z-ring. Probably stimulates Z-ring formation, perhaps through the cross-linking of FtsZ protofilaments. Its function overlaps with FtsA.</text>
</comment>
<comment type="subcellular location">
    <subcellularLocation>
        <location evidence="5">Cytoplasm</location>
    </subcellularLocation>
    <text evidence="5">Localizes to the division site, in a FtsZ-dependent manner.</text>
</comment>